<dbReference type="Pfam" id="PF00126">
    <property type="entry name" value="HTH_1"/>
    <property type="match status" value="1"/>
</dbReference>
<dbReference type="GO" id="GO:0003700">
    <property type="term" value="F:DNA-binding transcription factor activity"/>
    <property type="evidence" value="ECO:0007669"/>
    <property type="project" value="InterPro"/>
</dbReference>
<dbReference type="Gene3D" id="3.40.190.290">
    <property type="match status" value="1"/>
</dbReference>
<dbReference type="InterPro" id="IPR036388">
    <property type="entry name" value="WH-like_DNA-bd_sf"/>
</dbReference>
<dbReference type="Pfam" id="PF03466">
    <property type="entry name" value="LysR_substrate"/>
    <property type="match status" value="1"/>
</dbReference>
<feature type="region of interest" description="Disordered" evidence="5">
    <location>
        <begin position="308"/>
        <end position="329"/>
    </location>
</feature>
<dbReference type="Gene3D" id="1.10.10.10">
    <property type="entry name" value="Winged helix-like DNA-binding domain superfamily/Winged helix DNA-binding domain"/>
    <property type="match status" value="1"/>
</dbReference>
<dbReference type="SUPFAM" id="SSF46785">
    <property type="entry name" value="Winged helix' DNA-binding domain"/>
    <property type="match status" value="1"/>
</dbReference>
<dbReference type="Proteomes" id="UP000295722">
    <property type="component" value="Unassembled WGS sequence"/>
</dbReference>
<organism evidence="7 8">
    <name type="scientific">Paraburkholderia silviterrae</name>
    <dbReference type="NCBI Taxonomy" id="2528715"/>
    <lineage>
        <taxon>Bacteria</taxon>
        <taxon>Pseudomonadati</taxon>
        <taxon>Pseudomonadota</taxon>
        <taxon>Betaproteobacteria</taxon>
        <taxon>Burkholderiales</taxon>
        <taxon>Burkholderiaceae</taxon>
        <taxon>Paraburkholderia</taxon>
    </lineage>
</organism>
<sequence length="329" mass="34941">MKQNFTVRQGALDGVEAFLSVARHRSFRKAAAELGVTPSAISQAVRVLEERIGAALFTRTTRSVGLTEAGERFLSRAKPAFEELVAASEVARGLGQRPAGLLRLSVPRAIVPILLEPLIASFCKAYPEVEVEIAASKELVDLAAEGFDAGIRLGQFVEADMVAVPMTPPFHLVVVGSPAYLAERGKPTHPDDLRQHACLRWRRSSGALALWSFDDKDKDNDSGGAIEIAVSGPLIASDFPTMLGAAIEGLGLAQLPEPLAAGALKAGKLVPVLQAYAPLMPGVFLCYPGRRQIMPKLRAFIDHVKSRTAGDGKVQPGVGAKRAGPRKGG</sequence>
<gene>
    <name evidence="7" type="ORF">EYW47_27905</name>
</gene>
<dbReference type="GO" id="GO:0043565">
    <property type="term" value="F:sequence-specific DNA binding"/>
    <property type="evidence" value="ECO:0007669"/>
    <property type="project" value="TreeGrafter"/>
</dbReference>
<evidence type="ECO:0000256" key="5">
    <source>
        <dbReference type="SAM" id="MobiDB-lite"/>
    </source>
</evidence>
<dbReference type="PANTHER" id="PTHR30537:SF1">
    <property type="entry name" value="HTH-TYPE TRANSCRIPTIONAL REGULATOR PGRR"/>
    <property type="match status" value="1"/>
</dbReference>
<dbReference type="CDD" id="cd08474">
    <property type="entry name" value="PBP2_CrgA_like_5"/>
    <property type="match status" value="1"/>
</dbReference>
<accession>A0A4R5M326</accession>
<keyword evidence="2" id="KW-0805">Transcription regulation</keyword>
<evidence type="ECO:0000256" key="4">
    <source>
        <dbReference type="ARBA" id="ARBA00023163"/>
    </source>
</evidence>
<keyword evidence="3" id="KW-0238">DNA-binding</keyword>
<dbReference type="InterPro" id="IPR058163">
    <property type="entry name" value="LysR-type_TF_proteobact-type"/>
</dbReference>
<evidence type="ECO:0000256" key="3">
    <source>
        <dbReference type="ARBA" id="ARBA00023125"/>
    </source>
</evidence>
<dbReference type="InterPro" id="IPR000847">
    <property type="entry name" value="LysR_HTH_N"/>
</dbReference>
<keyword evidence="8" id="KW-1185">Reference proteome</keyword>
<evidence type="ECO:0000259" key="6">
    <source>
        <dbReference type="PROSITE" id="PS50931"/>
    </source>
</evidence>
<dbReference type="GO" id="GO:0006351">
    <property type="term" value="P:DNA-templated transcription"/>
    <property type="evidence" value="ECO:0007669"/>
    <property type="project" value="TreeGrafter"/>
</dbReference>
<dbReference type="PRINTS" id="PR00039">
    <property type="entry name" value="HTHLYSR"/>
</dbReference>
<dbReference type="PANTHER" id="PTHR30537">
    <property type="entry name" value="HTH-TYPE TRANSCRIPTIONAL REGULATOR"/>
    <property type="match status" value="1"/>
</dbReference>
<evidence type="ECO:0000313" key="7">
    <source>
        <dbReference type="EMBL" id="TDG19989.1"/>
    </source>
</evidence>
<evidence type="ECO:0000256" key="1">
    <source>
        <dbReference type="ARBA" id="ARBA00009437"/>
    </source>
</evidence>
<evidence type="ECO:0000256" key="2">
    <source>
        <dbReference type="ARBA" id="ARBA00023015"/>
    </source>
</evidence>
<dbReference type="RefSeq" id="WP_133198077.1">
    <property type="nucleotide sequence ID" value="NZ_JBHUCW010000003.1"/>
</dbReference>
<dbReference type="EMBL" id="SMRP01000018">
    <property type="protein sequence ID" value="TDG19989.1"/>
    <property type="molecule type" value="Genomic_DNA"/>
</dbReference>
<dbReference type="OrthoDB" id="5525645at2"/>
<keyword evidence="4" id="KW-0804">Transcription</keyword>
<comment type="similarity">
    <text evidence="1">Belongs to the LysR transcriptional regulatory family.</text>
</comment>
<dbReference type="SUPFAM" id="SSF53850">
    <property type="entry name" value="Periplasmic binding protein-like II"/>
    <property type="match status" value="1"/>
</dbReference>
<dbReference type="InterPro" id="IPR036390">
    <property type="entry name" value="WH_DNA-bd_sf"/>
</dbReference>
<comment type="caution">
    <text evidence="7">The sequence shown here is derived from an EMBL/GenBank/DDBJ whole genome shotgun (WGS) entry which is preliminary data.</text>
</comment>
<evidence type="ECO:0000313" key="8">
    <source>
        <dbReference type="Proteomes" id="UP000295722"/>
    </source>
</evidence>
<name>A0A4R5M326_9BURK</name>
<reference evidence="7 8" key="1">
    <citation type="submission" date="2019-03" db="EMBL/GenBank/DDBJ databases">
        <title>Paraburkholderia sp. 4M-K11, isolated from subtropical forest soil.</title>
        <authorList>
            <person name="Gao Z.-H."/>
            <person name="Qiu L.-H."/>
        </authorList>
    </citation>
    <scope>NUCLEOTIDE SEQUENCE [LARGE SCALE GENOMIC DNA]</scope>
    <source>
        <strain evidence="7 8">4M-K11</strain>
    </source>
</reference>
<feature type="domain" description="HTH lysR-type" evidence="6">
    <location>
        <begin position="16"/>
        <end position="67"/>
    </location>
</feature>
<protein>
    <submittedName>
        <fullName evidence="7">LysR family transcriptional regulator</fullName>
    </submittedName>
</protein>
<dbReference type="AlphaFoldDB" id="A0A4R5M326"/>
<dbReference type="InterPro" id="IPR005119">
    <property type="entry name" value="LysR_subst-bd"/>
</dbReference>
<proteinExistence type="inferred from homology"/>
<dbReference type="FunFam" id="1.10.10.10:FF:000001">
    <property type="entry name" value="LysR family transcriptional regulator"/>
    <property type="match status" value="1"/>
</dbReference>
<dbReference type="PROSITE" id="PS50931">
    <property type="entry name" value="HTH_LYSR"/>
    <property type="match status" value="1"/>
</dbReference>